<dbReference type="Gene3D" id="1.20.1080.10">
    <property type="entry name" value="Glycerol uptake facilitator protein"/>
    <property type="match status" value="1"/>
</dbReference>
<reference evidence="23" key="1">
    <citation type="submission" date="2020-01" db="EMBL/GenBank/DDBJ databases">
        <authorList>
            <person name="Feng Z.H.Z."/>
        </authorList>
    </citation>
    <scope>NUCLEOTIDE SEQUENCE</scope>
    <source>
        <strain evidence="23">CBS107.38</strain>
    </source>
</reference>
<keyword evidence="18" id="KW-0624">Polysaccharide degradation</keyword>
<evidence type="ECO:0000256" key="9">
    <source>
        <dbReference type="ARBA" id="ARBA00022692"/>
    </source>
</evidence>
<comment type="similarity">
    <text evidence="5">Belongs to the glycosyl hydrolase 3 family.</text>
</comment>
<keyword evidence="16" id="KW-0119">Carbohydrate metabolism</keyword>
<dbReference type="PANTHER" id="PTHR42715:SF14">
    <property type="entry name" value="BETA-GLUCOSIDASE D-RELATED"/>
    <property type="match status" value="1"/>
</dbReference>
<dbReference type="SUPFAM" id="SSF52279">
    <property type="entry name" value="Beta-D-glucan exohydrolase, C-terminal domain"/>
    <property type="match status" value="1"/>
</dbReference>
<evidence type="ECO:0000256" key="7">
    <source>
        <dbReference type="ARBA" id="ARBA00022448"/>
    </source>
</evidence>
<dbReference type="FunFam" id="1.20.1080.10:FF:000011">
    <property type="entry name" value="Formate family transporter"/>
    <property type="match status" value="1"/>
</dbReference>
<feature type="compositionally biased region" description="Gly residues" evidence="20">
    <location>
        <begin position="571"/>
        <end position="593"/>
    </location>
</feature>
<evidence type="ECO:0000313" key="23">
    <source>
        <dbReference type="EMBL" id="KAF7680197.1"/>
    </source>
</evidence>
<feature type="region of interest" description="Disordered" evidence="20">
    <location>
        <begin position="565"/>
        <end position="613"/>
    </location>
</feature>
<dbReference type="GeneID" id="62200073"/>
<dbReference type="PROSITE" id="PS01006">
    <property type="entry name" value="FORMATE_NITRITE_TP_2"/>
    <property type="match status" value="1"/>
</dbReference>
<dbReference type="SMART" id="SM01217">
    <property type="entry name" value="Fn3_like"/>
    <property type="match status" value="1"/>
</dbReference>
<dbReference type="SUPFAM" id="SSF51445">
    <property type="entry name" value="(Trans)glycosidases"/>
    <property type="match status" value="1"/>
</dbReference>
<dbReference type="InterPro" id="IPR002772">
    <property type="entry name" value="Glyco_hydro_3_C"/>
</dbReference>
<dbReference type="InterPro" id="IPR023271">
    <property type="entry name" value="Aquaporin-like"/>
</dbReference>
<dbReference type="GO" id="GO:0030245">
    <property type="term" value="P:cellulose catabolic process"/>
    <property type="evidence" value="ECO:0007669"/>
    <property type="project" value="UniProtKB-KW"/>
</dbReference>
<evidence type="ECO:0000256" key="14">
    <source>
        <dbReference type="ARBA" id="ARBA00023136"/>
    </source>
</evidence>
<dbReference type="EC" id="3.2.1.21" evidence="6"/>
<dbReference type="InterPro" id="IPR017853">
    <property type="entry name" value="GH"/>
</dbReference>
<evidence type="ECO:0000256" key="11">
    <source>
        <dbReference type="ARBA" id="ARBA00022801"/>
    </source>
</evidence>
<feature type="transmembrane region" description="Helical" evidence="21">
    <location>
        <begin position="217"/>
        <end position="236"/>
    </location>
</feature>
<dbReference type="PRINTS" id="PR00133">
    <property type="entry name" value="GLHYDRLASE3"/>
</dbReference>
<keyword evidence="12 21" id="KW-1133">Transmembrane helix</keyword>
<keyword evidence="10" id="KW-0732">Signal</keyword>
<evidence type="ECO:0000256" key="16">
    <source>
        <dbReference type="ARBA" id="ARBA00023277"/>
    </source>
</evidence>
<feature type="transmembrane region" description="Helical" evidence="21">
    <location>
        <begin position="248"/>
        <end position="270"/>
    </location>
</feature>
<feature type="transmembrane region" description="Helical" evidence="21">
    <location>
        <begin position="290"/>
        <end position="313"/>
    </location>
</feature>
<gene>
    <name evidence="23" type="ORF">GT037_001848</name>
</gene>
<dbReference type="AlphaFoldDB" id="A0A8H7BE71"/>
<dbReference type="Proteomes" id="UP000596902">
    <property type="component" value="Unassembled WGS sequence"/>
</dbReference>
<dbReference type="Gene3D" id="3.20.20.300">
    <property type="entry name" value="Glycoside hydrolase, family 3, N-terminal domain"/>
    <property type="match status" value="1"/>
</dbReference>
<dbReference type="Gene3D" id="3.40.50.1700">
    <property type="entry name" value="Glycoside hydrolase family 3 C-terminal domain"/>
    <property type="match status" value="1"/>
</dbReference>
<evidence type="ECO:0000256" key="1">
    <source>
        <dbReference type="ARBA" id="ARBA00000448"/>
    </source>
</evidence>
<comment type="similarity">
    <text evidence="19">Belongs to the FNT transporter (TC 1.A.16) family.</text>
</comment>
<keyword evidence="13" id="KW-0136">Cellulose degradation</keyword>
<evidence type="ECO:0000256" key="2">
    <source>
        <dbReference type="ARBA" id="ARBA00004141"/>
    </source>
</evidence>
<comment type="subcellular location">
    <subcellularLocation>
        <location evidence="2">Membrane</location>
        <topology evidence="2">Multi-pass membrane protein</topology>
    </subcellularLocation>
    <subcellularLocation>
        <location evidence="3">Secreted</location>
    </subcellularLocation>
</comment>
<evidence type="ECO:0000256" key="10">
    <source>
        <dbReference type="ARBA" id="ARBA00022729"/>
    </source>
</evidence>
<reference evidence="23" key="2">
    <citation type="submission" date="2020-08" db="EMBL/GenBank/DDBJ databases">
        <title>Draft Genome Sequence of Cumin Blight Pathogen Alternaria burnsii.</title>
        <authorList>
            <person name="Feng Z."/>
        </authorList>
    </citation>
    <scope>NUCLEOTIDE SEQUENCE</scope>
    <source>
        <strain evidence="23">CBS107.38</strain>
    </source>
</reference>
<dbReference type="PANTHER" id="PTHR42715">
    <property type="entry name" value="BETA-GLUCOSIDASE"/>
    <property type="match status" value="1"/>
</dbReference>
<dbReference type="GO" id="GO:0016020">
    <property type="term" value="C:membrane"/>
    <property type="evidence" value="ECO:0007669"/>
    <property type="project" value="UniProtKB-SubCell"/>
</dbReference>
<comment type="catalytic activity">
    <reaction evidence="1">
        <text>Hydrolysis of terminal, non-reducing beta-D-glucosyl residues with release of beta-D-glucose.</text>
        <dbReference type="EC" id="3.2.1.21"/>
    </reaction>
</comment>
<dbReference type="Pfam" id="PF14310">
    <property type="entry name" value="Fn3-like"/>
    <property type="match status" value="1"/>
</dbReference>
<keyword evidence="7" id="KW-0813">Transport</keyword>
<accession>A0A8H7BE71</accession>
<evidence type="ECO:0000256" key="13">
    <source>
        <dbReference type="ARBA" id="ARBA00023001"/>
    </source>
</evidence>
<dbReference type="Pfam" id="PF01915">
    <property type="entry name" value="Glyco_hydro_3_C"/>
    <property type="match status" value="1"/>
</dbReference>
<keyword evidence="8" id="KW-0964">Secreted</keyword>
<organism evidence="23 24">
    <name type="scientific">Alternaria burnsii</name>
    <dbReference type="NCBI Taxonomy" id="1187904"/>
    <lineage>
        <taxon>Eukaryota</taxon>
        <taxon>Fungi</taxon>
        <taxon>Dikarya</taxon>
        <taxon>Ascomycota</taxon>
        <taxon>Pezizomycotina</taxon>
        <taxon>Dothideomycetes</taxon>
        <taxon>Pleosporomycetidae</taxon>
        <taxon>Pleosporales</taxon>
        <taxon>Pleosporineae</taxon>
        <taxon>Pleosporaceae</taxon>
        <taxon>Alternaria</taxon>
        <taxon>Alternaria sect. Alternaria</taxon>
    </lineage>
</organism>
<evidence type="ECO:0000256" key="15">
    <source>
        <dbReference type="ARBA" id="ARBA00023180"/>
    </source>
</evidence>
<keyword evidence="11" id="KW-0378">Hydrolase</keyword>
<proteinExistence type="inferred from homology"/>
<feature type="transmembrane region" description="Helical" evidence="21">
    <location>
        <begin position="85"/>
        <end position="105"/>
    </location>
</feature>
<keyword evidence="24" id="KW-1185">Reference proteome</keyword>
<evidence type="ECO:0000256" key="12">
    <source>
        <dbReference type="ARBA" id="ARBA00022989"/>
    </source>
</evidence>
<keyword evidence="17" id="KW-0326">Glycosidase</keyword>
<evidence type="ECO:0000256" key="17">
    <source>
        <dbReference type="ARBA" id="ARBA00023295"/>
    </source>
</evidence>
<evidence type="ECO:0000256" key="21">
    <source>
        <dbReference type="SAM" id="Phobius"/>
    </source>
</evidence>
<evidence type="ECO:0000256" key="8">
    <source>
        <dbReference type="ARBA" id="ARBA00022525"/>
    </source>
</evidence>
<evidence type="ECO:0000259" key="22">
    <source>
        <dbReference type="SMART" id="SM01217"/>
    </source>
</evidence>
<dbReference type="FunFam" id="2.60.40.10:FF:000757">
    <property type="entry name" value="Beta-glucosidase G"/>
    <property type="match status" value="1"/>
</dbReference>
<feature type="transmembrane region" description="Helical" evidence="21">
    <location>
        <begin position="125"/>
        <end position="154"/>
    </location>
</feature>
<dbReference type="InterPro" id="IPR013783">
    <property type="entry name" value="Ig-like_fold"/>
</dbReference>
<dbReference type="InterPro" id="IPR001764">
    <property type="entry name" value="Glyco_hydro_3_N"/>
</dbReference>
<dbReference type="InterPro" id="IPR036962">
    <property type="entry name" value="Glyco_hydro_3_N_sf"/>
</dbReference>
<dbReference type="RefSeq" id="XP_038790187.1">
    <property type="nucleotide sequence ID" value="XM_038926895.1"/>
</dbReference>
<protein>
    <recommendedName>
        <fullName evidence="6">beta-glucosidase</fullName>
        <ecNumber evidence="6">3.2.1.21</ecNumber>
    </recommendedName>
</protein>
<dbReference type="GO" id="GO:0005576">
    <property type="term" value="C:extracellular region"/>
    <property type="evidence" value="ECO:0007669"/>
    <property type="project" value="UniProtKB-SubCell"/>
</dbReference>
<keyword evidence="15" id="KW-0325">Glycoprotein</keyword>
<dbReference type="GO" id="GO:0008422">
    <property type="term" value="F:beta-glucosidase activity"/>
    <property type="evidence" value="ECO:0007669"/>
    <property type="project" value="UniProtKB-EC"/>
</dbReference>
<sequence>MAHRSTSPRHVLPHTLLPMHLQSTPSSGTATPINAVPTTLSSIPTQQQAYSMHQSPNNAYTPQESFELVSRMGVKKAYMRIDKSFLSACSAGMILSFACATLISTNTAPWYQENAPGLLKTIAALVFPYGLVIVQMTGSDLCTGSFMYTTVAALHRRLSIWRMLRHWVVTFFGNLAGSLFVCCVVVGYGGLFDGKLYREESLHFAYKKQVEPEWYQIFLRGIGANWLVCLACFLGCSGRDYVSKVVGIWWPTFAFVSLGFDHVVANMFLIPNAIFHGSPDITISMYIGKGIAPALLGNIVGGGLFVGVLYWYLHLQGQDDILIDGHRYESLRRSSKDLGRWVRLKDRKEVSERSLSNLRTRFGFRTAKRFDVNAGKHLTMTMKIDLWLLAAIFFGAAEAAVSSNYTEARLSSGTIKLGSWQSAYDKASAFVDTLSSSDKLSIITGGSAGNFSGLEILDSSANPINYYYVTAWPAGIAMAMTWDKAILEGQGQALGAEFKGKGVNVGYAPTVQPLGRSPWDGRGGESYGPDSYFSGIMGGALAKGMLASGVIPGAKHYVLNEQETNRQGSNSMGGGMAGGFGGPGGNSTDGNAGGAPPSMRRRQDLTDNSTAASSEAYSVVVDDKALHETYLAPFYDTVKNGVGAVMCAMNRINGTYGCENQDTLSRLLKTEMGFPGFVNPDAGAQKTGVDSANAGLDYGSSSYWSNATLIAGIANGTFTEDRLNDMVIRNLIGYFRQEQNMNYPTHAGYTDHVDVRGKHGELARKYAAESLVLLKNTDGALPLTKAQRVISIFGSHAAPRNVGPNTALTVQSGVADIMEGHMTQNGGSAMSSNAFLVTPFQAFNERAESDGFMLKWWLNNTVVESSGGGMIISDGAGTEIQETTLGMADGSDACIVFINAWAGEGGDRSELANAEQDHLVNYVADNCNNTIVVVNTVGPRLLSQWNDHENVTAILYGGPLGQSSGHAINEVLFGDVNPSGKLVHTLAKNESDYDSNFQISEASEIDFTEGNFIDYKYFDQQNKTVGYEFGFGLSYTNFEYASNITVTSDTEKLSETYASGALAVGGREDLWDLVATVSTTVTNTGHVAGAEVAQLYVEFPAAADEPVKQLRGFQKVTIKPGQTEKVQFQLRRRDLSVWDVVAQEWAVVKGEYKMHVGASSRDLKAAATMQV</sequence>
<keyword evidence="14 21" id="KW-0472">Membrane</keyword>
<evidence type="ECO:0000256" key="18">
    <source>
        <dbReference type="ARBA" id="ARBA00023326"/>
    </source>
</evidence>
<evidence type="ECO:0000256" key="20">
    <source>
        <dbReference type="SAM" id="MobiDB-lite"/>
    </source>
</evidence>
<evidence type="ECO:0000256" key="5">
    <source>
        <dbReference type="ARBA" id="ARBA00005336"/>
    </source>
</evidence>
<dbReference type="EMBL" id="JAAABM010000002">
    <property type="protein sequence ID" value="KAF7680197.1"/>
    <property type="molecule type" value="Genomic_DNA"/>
</dbReference>
<dbReference type="GO" id="GO:0022857">
    <property type="term" value="F:transmembrane transporter activity"/>
    <property type="evidence" value="ECO:0007669"/>
    <property type="project" value="InterPro"/>
</dbReference>
<dbReference type="InterPro" id="IPR026891">
    <property type="entry name" value="Fn3-like"/>
</dbReference>
<dbReference type="InterPro" id="IPR036881">
    <property type="entry name" value="Glyco_hydro_3_C_sf"/>
</dbReference>
<name>A0A8H7BE71_9PLEO</name>
<evidence type="ECO:0000256" key="19">
    <source>
        <dbReference type="ARBA" id="ARBA00049660"/>
    </source>
</evidence>
<evidence type="ECO:0000256" key="6">
    <source>
        <dbReference type="ARBA" id="ARBA00012744"/>
    </source>
</evidence>
<comment type="pathway">
    <text evidence="4">Glycan metabolism; cellulose degradation.</text>
</comment>
<keyword evidence="9 21" id="KW-0812">Transmembrane</keyword>
<feature type="domain" description="Fibronectin type III-like" evidence="22">
    <location>
        <begin position="1091"/>
        <end position="1160"/>
    </location>
</feature>
<feature type="transmembrane region" description="Helical" evidence="21">
    <location>
        <begin position="386"/>
        <end position="405"/>
    </location>
</feature>
<dbReference type="InterPro" id="IPR024002">
    <property type="entry name" value="For/NO2_transpt_CS"/>
</dbReference>
<evidence type="ECO:0000313" key="24">
    <source>
        <dbReference type="Proteomes" id="UP000596902"/>
    </source>
</evidence>
<dbReference type="Pfam" id="PF01226">
    <property type="entry name" value="Form_Nir_trans"/>
    <property type="match status" value="1"/>
</dbReference>
<dbReference type="InterPro" id="IPR000292">
    <property type="entry name" value="For/NO2_transpt"/>
</dbReference>
<feature type="transmembrane region" description="Helical" evidence="21">
    <location>
        <begin position="166"/>
        <end position="191"/>
    </location>
</feature>
<dbReference type="Pfam" id="PF00933">
    <property type="entry name" value="Glyco_hydro_3"/>
    <property type="match status" value="2"/>
</dbReference>
<evidence type="ECO:0000256" key="4">
    <source>
        <dbReference type="ARBA" id="ARBA00004987"/>
    </source>
</evidence>
<evidence type="ECO:0000256" key="3">
    <source>
        <dbReference type="ARBA" id="ARBA00004613"/>
    </source>
</evidence>
<comment type="caution">
    <text evidence="23">The sequence shown here is derived from an EMBL/GenBank/DDBJ whole genome shotgun (WGS) entry which is preliminary data.</text>
</comment>
<dbReference type="Gene3D" id="2.60.40.10">
    <property type="entry name" value="Immunoglobulins"/>
    <property type="match status" value="1"/>
</dbReference>
<dbReference type="InterPro" id="IPR050288">
    <property type="entry name" value="Cellulose_deg_GH3"/>
</dbReference>